<name>A0A0C3GEC9_PILCF</name>
<protein>
    <submittedName>
        <fullName evidence="1">Uncharacterized protein</fullName>
    </submittedName>
</protein>
<accession>A0A0C3GEC9</accession>
<dbReference type="AlphaFoldDB" id="A0A0C3GEC9"/>
<evidence type="ECO:0000313" key="1">
    <source>
        <dbReference type="EMBL" id="KIM90044.1"/>
    </source>
</evidence>
<gene>
    <name evidence="1" type="ORF">PILCRDRAFT_206129</name>
</gene>
<keyword evidence="2" id="KW-1185">Reference proteome</keyword>
<reference evidence="2" key="2">
    <citation type="submission" date="2015-01" db="EMBL/GenBank/DDBJ databases">
        <title>Evolutionary Origins and Diversification of the Mycorrhizal Mutualists.</title>
        <authorList>
            <consortium name="DOE Joint Genome Institute"/>
            <consortium name="Mycorrhizal Genomics Consortium"/>
            <person name="Kohler A."/>
            <person name="Kuo A."/>
            <person name="Nagy L.G."/>
            <person name="Floudas D."/>
            <person name="Copeland A."/>
            <person name="Barry K.W."/>
            <person name="Cichocki N."/>
            <person name="Veneault-Fourrey C."/>
            <person name="LaButti K."/>
            <person name="Lindquist E.A."/>
            <person name="Lipzen A."/>
            <person name="Lundell T."/>
            <person name="Morin E."/>
            <person name="Murat C."/>
            <person name="Riley R."/>
            <person name="Ohm R."/>
            <person name="Sun H."/>
            <person name="Tunlid A."/>
            <person name="Henrissat B."/>
            <person name="Grigoriev I.V."/>
            <person name="Hibbett D.S."/>
            <person name="Martin F."/>
        </authorList>
    </citation>
    <scope>NUCLEOTIDE SEQUENCE [LARGE SCALE GENOMIC DNA]</scope>
    <source>
        <strain evidence="2">F 1598</strain>
    </source>
</reference>
<proteinExistence type="predicted"/>
<dbReference type="HOGENOM" id="CLU_2159347_0_0_1"/>
<dbReference type="InParanoid" id="A0A0C3GEC9"/>
<sequence>MALGLKNILSTSVAISHVLPAFNSPKCTPDGQPEFQLQIHLDQLPSTTSEFSSKLSYLFKSSIHEFHMCYLTHFANAPQFPYTPIVLLQFIHCDRIVADDSVERLDLRRDL</sequence>
<dbReference type="Proteomes" id="UP000054166">
    <property type="component" value="Unassembled WGS sequence"/>
</dbReference>
<organism evidence="1 2">
    <name type="scientific">Piloderma croceum (strain F 1598)</name>
    <dbReference type="NCBI Taxonomy" id="765440"/>
    <lineage>
        <taxon>Eukaryota</taxon>
        <taxon>Fungi</taxon>
        <taxon>Dikarya</taxon>
        <taxon>Basidiomycota</taxon>
        <taxon>Agaricomycotina</taxon>
        <taxon>Agaricomycetes</taxon>
        <taxon>Agaricomycetidae</taxon>
        <taxon>Atheliales</taxon>
        <taxon>Atheliaceae</taxon>
        <taxon>Piloderma</taxon>
    </lineage>
</organism>
<evidence type="ECO:0000313" key="2">
    <source>
        <dbReference type="Proteomes" id="UP000054166"/>
    </source>
</evidence>
<dbReference type="EMBL" id="KN832974">
    <property type="protein sequence ID" value="KIM90044.1"/>
    <property type="molecule type" value="Genomic_DNA"/>
</dbReference>
<reference evidence="1 2" key="1">
    <citation type="submission" date="2014-04" db="EMBL/GenBank/DDBJ databases">
        <authorList>
            <consortium name="DOE Joint Genome Institute"/>
            <person name="Kuo A."/>
            <person name="Tarkka M."/>
            <person name="Buscot F."/>
            <person name="Kohler A."/>
            <person name="Nagy L.G."/>
            <person name="Floudas D."/>
            <person name="Copeland A."/>
            <person name="Barry K.W."/>
            <person name="Cichocki N."/>
            <person name="Veneault-Fourrey C."/>
            <person name="LaButti K."/>
            <person name="Lindquist E.A."/>
            <person name="Lipzen A."/>
            <person name="Lundell T."/>
            <person name="Morin E."/>
            <person name="Murat C."/>
            <person name="Sun H."/>
            <person name="Tunlid A."/>
            <person name="Henrissat B."/>
            <person name="Grigoriev I.V."/>
            <person name="Hibbett D.S."/>
            <person name="Martin F."/>
            <person name="Nordberg H.P."/>
            <person name="Cantor M.N."/>
            <person name="Hua S.X."/>
        </authorList>
    </citation>
    <scope>NUCLEOTIDE SEQUENCE [LARGE SCALE GENOMIC DNA]</scope>
    <source>
        <strain evidence="1 2">F 1598</strain>
    </source>
</reference>